<dbReference type="InterPro" id="IPR029058">
    <property type="entry name" value="AB_hydrolase_fold"/>
</dbReference>
<dbReference type="AlphaFoldDB" id="A0A0F9CT78"/>
<feature type="domain" description="Xaa-Pro dipeptidyl-peptidase-like" evidence="1">
    <location>
        <begin position="23"/>
        <end position="114"/>
    </location>
</feature>
<dbReference type="GO" id="GO:0016787">
    <property type="term" value="F:hydrolase activity"/>
    <property type="evidence" value="ECO:0007669"/>
    <property type="project" value="InterPro"/>
</dbReference>
<dbReference type="NCBIfam" id="TIGR00976">
    <property type="entry name" value="CocE_NonD"/>
    <property type="match status" value="1"/>
</dbReference>
<comment type="caution">
    <text evidence="2">The sequence shown here is derived from an EMBL/GenBank/DDBJ whole genome shotgun (WGS) entry which is preliminary data.</text>
</comment>
<protein>
    <recommendedName>
        <fullName evidence="1">Xaa-Pro dipeptidyl-peptidase-like domain-containing protein</fullName>
    </recommendedName>
</protein>
<dbReference type="Pfam" id="PF02129">
    <property type="entry name" value="Peptidase_S15"/>
    <property type="match status" value="1"/>
</dbReference>
<dbReference type="EMBL" id="LAZR01045061">
    <property type="protein sequence ID" value="KKK99771.1"/>
    <property type="molecule type" value="Genomic_DNA"/>
</dbReference>
<organism evidence="2">
    <name type="scientific">marine sediment metagenome</name>
    <dbReference type="NCBI Taxonomy" id="412755"/>
    <lineage>
        <taxon>unclassified sequences</taxon>
        <taxon>metagenomes</taxon>
        <taxon>ecological metagenomes</taxon>
    </lineage>
</organism>
<reference evidence="2" key="1">
    <citation type="journal article" date="2015" name="Nature">
        <title>Complex archaea that bridge the gap between prokaryotes and eukaryotes.</title>
        <authorList>
            <person name="Spang A."/>
            <person name="Saw J.H."/>
            <person name="Jorgensen S.L."/>
            <person name="Zaremba-Niedzwiedzka K."/>
            <person name="Martijn J."/>
            <person name="Lind A.E."/>
            <person name="van Eijk R."/>
            <person name="Schleper C."/>
            <person name="Guy L."/>
            <person name="Ettema T.J."/>
        </authorList>
    </citation>
    <scope>NUCLEOTIDE SEQUENCE</scope>
</reference>
<accession>A0A0F9CT78</accession>
<evidence type="ECO:0000313" key="2">
    <source>
        <dbReference type="EMBL" id="KKK99771.1"/>
    </source>
</evidence>
<sequence>MKTISTFPNEVIEEENVFIPVTDGIRLAARIWRPKGSENAPVPAILEYIPYRKRFGTAVRDEHTHPYLAGHGYACIRLDIRGSGESEGVLTDEYLQSELDDGVAALHWIADQPW</sequence>
<dbReference type="InterPro" id="IPR005674">
    <property type="entry name" value="CocE/Ser_esterase"/>
</dbReference>
<dbReference type="InterPro" id="IPR000383">
    <property type="entry name" value="Xaa-Pro-like_dom"/>
</dbReference>
<feature type="non-terminal residue" evidence="2">
    <location>
        <position position="114"/>
    </location>
</feature>
<dbReference type="Gene3D" id="3.40.50.1820">
    <property type="entry name" value="alpha/beta hydrolase"/>
    <property type="match status" value="1"/>
</dbReference>
<name>A0A0F9CT78_9ZZZZ</name>
<gene>
    <name evidence="2" type="ORF">LCGC14_2629380</name>
</gene>
<evidence type="ECO:0000259" key="1">
    <source>
        <dbReference type="Pfam" id="PF02129"/>
    </source>
</evidence>
<proteinExistence type="predicted"/>
<dbReference type="SUPFAM" id="SSF53474">
    <property type="entry name" value="alpha/beta-Hydrolases"/>
    <property type="match status" value="1"/>
</dbReference>